<dbReference type="Proteomes" id="UP000000739">
    <property type="component" value="Chromosome"/>
</dbReference>
<gene>
    <name evidence="1" type="ordered locus">Dalk_2759</name>
</gene>
<dbReference type="HOGENOM" id="CLU_1649375_0_0_7"/>
<keyword evidence="2" id="KW-1185">Reference proteome</keyword>
<sequence>MCGGDLAFIRLRGPRAPGQARGPAAINQLPPFRLMIHCIPCGLPVFGVAQAALFAAWVRRTKGATPEIFGVENVRRAESIFEFWFLLSMGGTSNLTTFPNSITYHGSNTCAHAPWQDTALPGLPIFWGDVVLHMRSLLPGQPPSKSFQPHIRCIFKLSVL</sequence>
<dbReference type="EMBL" id="CP001322">
    <property type="protein sequence ID" value="ACL04451.1"/>
    <property type="molecule type" value="Genomic_DNA"/>
</dbReference>
<protein>
    <submittedName>
        <fullName evidence="1">Uncharacterized protein</fullName>
    </submittedName>
</protein>
<reference evidence="1 2" key="1">
    <citation type="journal article" date="2012" name="Environ. Microbiol.">
        <title>The genome sequence of Desulfatibacillum alkenivorans AK-01: a blueprint for anaerobic alkane oxidation.</title>
        <authorList>
            <person name="Callaghan A.V."/>
            <person name="Morris B.E."/>
            <person name="Pereira I.A."/>
            <person name="McInerney M.J."/>
            <person name="Austin R.N."/>
            <person name="Groves J.T."/>
            <person name="Kukor J.J."/>
            <person name="Suflita J.M."/>
            <person name="Young L.Y."/>
            <person name="Zylstra G.J."/>
            <person name="Wawrik B."/>
        </authorList>
    </citation>
    <scope>NUCLEOTIDE SEQUENCE [LARGE SCALE GENOMIC DNA]</scope>
    <source>
        <strain evidence="1 2">AK-01</strain>
    </source>
</reference>
<proteinExistence type="predicted"/>
<accession>B8FKS9</accession>
<dbReference type="AlphaFoldDB" id="B8FKS9"/>
<evidence type="ECO:0000313" key="1">
    <source>
        <dbReference type="EMBL" id="ACL04451.1"/>
    </source>
</evidence>
<evidence type="ECO:0000313" key="2">
    <source>
        <dbReference type="Proteomes" id="UP000000739"/>
    </source>
</evidence>
<dbReference type="KEGG" id="dal:Dalk_2759"/>
<name>B8FKS9_DESAL</name>
<organism evidence="1 2">
    <name type="scientific">Desulfatibacillum aliphaticivorans</name>
    <dbReference type="NCBI Taxonomy" id="218208"/>
    <lineage>
        <taxon>Bacteria</taxon>
        <taxon>Pseudomonadati</taxon>
        <taxon>Thermodesulfobacteriota</taxon>
        <taxon>Desulfobacteria</taxon>
        <taxon>Desulfobacterales</taxon>
        <taxon>Desulfatibacillaceae</taxon>
        <taxon>Desulfatibacillum</taxon>
    </lineage>
</organism>